<dbReference type="Gene3D" id="2.40.10.220">
    <property type="entry name" value="predicted glycosyltransferase like domains"/>
    <property type="match status" value="1"/>
</dbReference>
<reference evidence="2 3" key="1">
    <citation type="submission" date="2023-12" db="EMBL/GenBank/DDBJ databases">
        <title>Pseudomonas sp. T5W1.</title>
        <authorList>
            <person name="Maltman C."/>
        </authorList>
    </citation>
    <scope>NUCLEOTIDE SEQUENCE [LARGE SCALE GENOMIC DNA]</scope>
    <source>
        <strain evidence="2 3">T5W1</strain>
    </source>
</reference>
<dbReference type="Proteomes" id="UP001292571">
    <property type="component" value="Unassembled WGS sequence"/>
</dbReference>
<accession>A0ABU5P509</accession>
<dbReference type="Pfam" id="PF07238">
    <property type="entry name" value="PilZ"/>
    <property type="match status" value="1"/>
</dbReference>
<organism evidence="2 3">
    <name type="scientific">Pseudomonas spirodelae</name>
    <dbReference type="NCBI Taxonomy" id="3101751"/>
    <lineage>
        <taxon>Bacteria</taxon>
        <taxon>Pseudomonadati</taxon>
        <taxon>Pseudomonadota</taxon>
        <taxon>Gammaproteobacteria</taxon>
        <taxon>Pseudomonadales</taxon>
        <taxon>Pseudomonadaceae</taxon>
        <taxon>Pseudomonas</taxon>
    </lineage>
</organism>
<dbReference type="EMBL" id="JAYEET010000003">
    <property type="protein sequence ID" value="MEA1604583.1"/>
    <property type="molecule type" value="Genomic_DNA"/>
</dbReference>
<evidence type="ECO:0000259" key="1">
    <source>
        <dbReference type="Pfam" id="PF07238"/>
    </source>
</evidence>
<dbReference type="RefSeq" id="WP_322948044.1">
    <property type="nucleotide sequence ID" value="NZ_JAYEET010000003.1"/>
</dbReference>
<name>A0ABU5P509_9PSED</name>
<gene>
    <name evidence="2" type="ORF">SOP97_01965</name>
</gene>
<comment type="caution">
    <text evidence="2">The sequence shown here is derived from an EMBL/GenBank/DDBJ whole genome shotgun (WGS) entry which is preliminary data.</text>
</comment>
<evidence type="ECO:0000313" key="3">
    <source>
        <dbReference type="Proteomes" id="UP001292571"/>
    </source>
</evidence>
<proteinExistence type="predicted"/>
<dbReference type="InterPro" id="IPR009875">
    <property type="entry name" value="PilZ_domain"/>
</dbReference>
<evidence type="ECO:0000313" key="2">
    <source>
        <dbReference type="EMBL" id="MEA1604583.1"/>
    </source>
</evidence>
<keyword evidence="3" id="KW-1185">Reference proteome</keyword>
<feature type="domain" description="PilZ" evidence="1">
    <location>
        <begin position="24"/>
        <end position="94"/>
    </location>
</feature>
<sequence length="100" mass="10656">MNTWVSFQSAEQPLLGQFSVSGNTGVTRDISDTGVFVELKDADKTFIEGELLTVQVSGLPAESTAVRGVAVRVSSNGLGVRLNSAKNALRTQIENQDDSQ</sequence>
<protein>
    <submittedName>
        <fullName evidence="2">PilZ domain-containing protein</fullName>
    </submittedName>
</protein>